<dbReference type="GO" id="GO:0022857">
    <property type="term" value="F:transmembrane transporter activity"/>
    <property type="evidence" value="ECO:0007669"/>
    <property type="project" value="InterPro"/>
</dbReference>
<dbReference type="Gene3D" id="1.20.1250.20">
    <property type="entry name" value="MFS general substrate transporter like domains"/>
    <property type="match status" value="1"/>
</dbReference>
<feature type="transmembrane region" description="Helical" evidence="7">
    <location>
        <begin position="469"/>
        <end position="490"/>
    </location>
</feature>
<feature type="transmembrane region" description="Helical" evidence="7">
    <location>
        <begin position="136"/>
        <end position="154"/>
    </location>
</feature>
<evidence type="ECO:0000313" key="9">
    <source>
        <dbReference type="EMBL" id="AYQ72798.1"/>
    </source>
</evidence>
<dbReference type="InterPro" id="IPR011701">
    <property type="entry name" value="MFS"/>
</dbReference>
<feature type="transmembrane region" description="Helical" evidence="7">
    <location>
        <begin position="99"/>
        <end position="124"/>
    </location>
</feature>
<comment type="subcellular location">
    <subcellularLocation>
        <location evidence="1">Cell membrane</location>
        <topology evidence="1">Multi-pass membrane protein</topology>
    </subcellularLocation>
</comment>
<dbReference type="AlphaFoldDB" id="A0A3G3JX46"/>
<proteinExistence type="predicted"/>
<feature type="transmembrane region" description="Helical" evidence="7">
    <location>
        <begin position="265"/>
        <end position="288"/>
    </location>
</feature>
<dbReference type="SUPFAM" id="SSF103473">
    <property type="entry name" value="MFS general substrate transporter"/>
    <property type="match status" value="1"/>
</dbReference>
<keyword evidence="2" id="KW-0813">Transport</keyword>
<evidence type="ECO:0000256" key="7">
    <source>
        <dbReference type="SAM" id="Phobius"/>
    </source>
</evidence>
<evidence type="ECO:0000256" key="2">
    <source>
        <dbReference type="ARBA" id="ARBA00022448"/>
    </source>
</evidence>
<keyword evidence="5 7" id="KW-1133">Transmembrane helix</keyword>
<protein>
    <submittedName>
        <fullName evidence="9">DHA2 family efflux MFS transporter permease subunit</fullName>
    </submittedName>
</protein>
<feature type="transmembrane region" description="Helical" evidence="7">
    <location>
        <begin position="160"/>
        <end position="182"/>
    </location>
</feature>
<dbReference type="Pfam" id="PF07690">
    <property type="entry name" value="MFS_1"/>
    <property type="match status" value="1"/>
</dbReference>
<keyword evidence="4 7" id="KW-0812">Transmembrane</keyword>
<evidence type="ECO:0000256" key="5">
    <source>
        <dbReference type="ARBA" id="ARBA00022989"/>
    </source>
</evidence>
<dbReference type="KEGG" id="coh:EAV92_09625"/>
<accession>A0A3G3JX46</accession>
<dbReference type="RefSeq" id="WP_123040880.1">
    <property type="nucleotide sequence ID" value="NZ_CP033433.1"/>
</dbReference>
<dbReference type="FunFam" id="1.20.1720.10:FF:000004">
    <property type="entry name" value="EmrB/QacA family drug resistance transporter"/>
    <property type="match status" value="1"/>
</dbReference>
<dbReference type="Gene3D" id="1.20.1720.10">
    <property type="entry name" value="Multidrug resistance protein D"/>
    <property type="match status" value="1"/>
</dbReference>
<name>A0A3G3JX46_9BACL</name>
<sequence length="510" mass="55120">MAKEKKGLIILSMMLGLLMSSLDNTIVSASINKVIDDIGGFDKNAWIFTAYMLASTSTMLIFGKLSDMFGRKRFYLIGISLFLIGSALCGTATDIYQLIFYRVIQGIGSGSIFPISFSIIYTLFRDPKDAAKMSGAFGAVFGLSSVAGPQLGTWISESLGWQWCFYVNLPIGIASFLVLLFALKESKAENKPKIDFLGAFLIVVSTVTVMLALELGGKDYAWDSWQILGLFAISAIGAVIFYFVEKRAAEPMLPLNIFKSKMVSGTSFIVFCQGAIMFAAITYMPYFATYVLGKSSSNALLTPMMASVIVGAILLGFLQAFLKFRTIMFMNMALGIVVSLLLMNLSYDDPYWKAIGIVVLLGLGVVGPLMSVAQNAIAASVDEKYIGVSSSIVGFWRSIGGVMGASVTAVIVNRDMTASAKQAVAQFHIPADQIATAGNPSYVFRFADQFLPKQADLVAFYSHELSHGINHGFVVSLCFMAAGVIASLFVGPAKMEMKKKGEEPSIQHVA</sequence>
<keyword evidence="10" id="KW-1185">Reference proteome</keyword>
<feature type="transmembrane region" description="Helical" evidence="7">
    <location>
        <begin position="351"/>
        <end position="373"/>
    </location>
</feature>
<evidence type="ECO:0000256" key="6">
    <source>
        <dbReference type="ARBA" id="ARBA00023136"/>
    </source>
</evidence>
<dbReference type="Proteomes" id="UP000269097">
    <property type="component" value="Chromosome"/>
</dbReference>
<organism evidence="9 10">
    <name type="scientific">Cohnella candidum</name>
    <dbReference type="NCBI Taxonomy" id="2674991"/>
    <lineage>
        <taxon>Bacteria</taxon>
        <taxon>Bacillati</taxon>
        <taxon>Bacillota</taxon>
        <taxon>Bacilli</taxon>
        <taxon>Bacillales</taxon>
        <taxon>Paenibacillaceae</taxon>
        <taxon>Cohnella</taxon>
    </lineage>
</organism>
<keyword evidence="6 7" id="KW-0472">Membrane</keyword>
<keyword evidence="3" id="KW-1003">Cell membrane</keyword>
<feature type="transmembrane region" description="Helical" evidence="7">
    <location>
        <begin position="225"/>
        <end position="244"/>
    </location>
</feature>
<dbReference type="PANTHER" id="PTHR23501">
    <property type="entry name" value="MAJOR FACILITATOR SUPERFAMILY"/>
    <property type="match status" value="1"/>
</dbReference>
<feature type="transmembrane region" description="Helical" evidence="7">
    <location>
        <begin position="328"/>
        <end position="345"/>
    </location>
</feature>
<dbReference type="PROSITE" id="PS50850">
    <property type="entry name" value="MFS"/>
    <property type="match status" value="1"/>
</dbReference>
<evidence type="ECO:0000256" key="4">
    <source>
        <dbReference type="ARBA" id="ARBA00022692"/>
    </source>
</evidence>
<evidence type="ECO:0000313" key="10">
    <source>
        <dbReference type="Proteomes" id="UP000269097"/>
    </source>
</evidence>
<dbReference type="NCBIfam" id="TIGR00711">
    <property type="entry name" value="efflux_EmrB"/>
    <property type="match status" value="1"/>
</dbReference>
<feature type="transmembrane region" description="Helical" evidence="7">
    <location>
        <begin position="74"/>
        <end position="93"/>
    </location>
</feature>
<reference evidence="9 10" key="1">
    <citation type="submission" date="2018-10" db="EMBL/GenBank/DDBJ databases">
        <title>Genome Sequence of Cohnella sp.</title>
        <authorList>
            <person name="Srinivasan S."/>
            <person name="Kim M.K."/>
        </authorList>
    </citation>
    <scope>NUCLEOTIDE SEQUENCE [LARGE SCALE GENOMIC DNA]</scope>
    <source>
        <strain evidence="9 10">18JY8-7</strain>
    </source>
</reference>
<evidence type="ECO:0000256" key="1">
    <source>
        <dbReference type="ARBA" id="ARBA00004651"/>
    </source>
</evidence>
<evidence type="ECO:0000259" key="8">
    <source>
        <dbReference type="PROSITE" id="PS50850"/>
    </source>
</evidence>
<evidence type="ECO:0000256" key="3">
    <source>
        <dbReference type="ARBA" id="ARBA00022475"/>
    </source>
</evidence>
<gene>
    <name evidence="9" type="ORF">EAV92_09625</name>
</gene>
<dbReference type="InterPro" id="IPR036259">
    <property type="entry name" value="MFS_trans_sf"/>
</dbReference>
<feature type="transmembrane region" description="Helical" evidence="7">
    <location>
        <begin position="45"/>
        <end position="62"/>
    </location>
</feature>
<dbReference type="EMBL" id="CP033433">
    <property type="protein sequence ID" value="AYQ72798.1"/>
    <property type="molecule type" value="Genomic_DNA"/>
</dbReference>
<feature type="domain" description="Major facilitator superfamily (MFS) profile" evidence="8">
    <location>
        <begin position="9"/>
        <end position="495"/>
    </location>
</feature>
<feature type="transmembrane region" description="Helical" evidence="7">
    <location>
        <begin position="385"/>
        <end position="412"/>
    </location>
</feature>
<feature type="transmembrane region" description="Helical" evidence="7">
    <location>
        <begin position="300"/>
        <end position="321"/>
    </location>
</feature>
<dbReference type="PANTHER" id="PTHR23501:SF170">
    <property type="entry name" value="MULTIDRUG RESISTANCE PROTEIN 3"/>
    <property type="match status" value="1"/>
</dbReference>
<dbReference type="GO" id="GO:0005886">
    <property type="term" value="C:plasma membrane"/>
    <property type="evidence" value="ECO:0007669"/>
    <property type="project" value="UniProtKB-SubCell"/>
</dbReference>
<feature type="transmembrane region" description="Helical" evidence="7">
    <location>
        <begin position="194"/>
        <end position="213"/>
    </location>
</feature>
<dbReference type="InterPro" id="IPR020846">
    <property type="entry name" value="MFS_dom"/>
</dbReference>
<dbReference type="InterPro" id="IPR004638">
    <property type="entry name" value="EmrB-like"/>
</dbReference>